<proteinExistence type="predicted"/>
<dbReference type="Proteomes" id="UP001595528">
    <property type="component" value="Unassembled WGS sequence"/>
</dbReference>
<dbReference type="Pfam" id="PF12680">
    <property type="entry name" value="SnoaL_2"/>
    <property type="match status" value="1"/>
</dbReference>
<feature type="domain" description="SnoaL-like" evidence="1">
    <location>
        <begin position="11"/>
        <end position="114"/>
    </location>
</feature>
<keyword evidence="3" id="KW-1185">Reference proteome</keyword>
<evidence type="ECO:0000313" key="2">
    <source>
        <dbReference type="EMBL" id="MFC3229318.1"/>
    </source>
</evidence>
<dbReference type="RefSeq" id="WP_379903399.1">
    <property type="nucleotide sequence ID" value="NZ_JBHRTR010000031.1"/>
</dbReference>
<organism evidence="2 3">
    <name type="scientific">Marinibaculum pumilum</name>
    <dbReference type="NCBI Taxonomy" id="1766165"/>
    <lineage>
        <taxon>Bacteria</taxon>
        <taxon>Pseudomonadati</taxon>
        <taxon>Pseudomonadota</taxon>
        <taxon>Alphaproteobacteria</taxon>
        <taxon>Rhodospirillales</taxon>
        <taxon>Rhodospirillaceae</taxon>
        <taxon>Marinibaculum</taxon>
    </lineage>
</organism>
<comment type="caution">
    <text evidence="2">The sequence shown here is derived from an EMBL/GenBank/DDBJ whole genome shotgun (WGS) entry which is preliminary data.</text>
</comment>
<dbReference type="InterPro" id="IPR037401">
    <property type="entry name" value="SnoaL-like"/>
</dbReference>
<evidence type="ECO:0000259" key="1">
    <source>
        <dbReference type="Pfam" id="PF12680"/>
    </source>
</evidence>
<dbReference type="SUPFAM" id="SSF54427">
    <property type="entry name" value="NTF2-like"/>
    <property type="match status" value="1"/>
</dbReference>
<protein>
    <submittedName>
        <fullName evidence="2">Nuclear transport factor 2 family protein</fullName>
    </submittedName>
</protein>
<accession>A0ABV7L4Q2</accession>
<gene>
    <name evidence="2" type="ORF">ACFOGJ_18875</name>
</gene>
<dbReference type="Gene3D" id="3.10.450.50">
    <property type="match status" value="1"/>
</dbReference>
<dbReference type="EMBL" id="JBHRTR010000031">
    <property type="protein sequence ID" value="MFC3229318.1"/>
    <property type="molecule type" value="Genomic_DNA"/>
</dbReference>
<evidence type="ECO:0000313" key="3">
    <source>
        <dbReference type="Proteomes" id="UP001595528"/>
    </source>
</evidence>
<dbReference type="InterPro" id="IPR032710">
    <property type="entry name" value="NTF2-like_dom_sf"/>
</dbReference>
<reference evidence="3" key="1">
    <citation type="journal article" date="2019" name="Int. J. Syst. Evol. Microbiol.">
        <title>The Global Catalogue of Microorganisms (GCM) 10K type strain sequencing project: providing services to taxonomists for standard genome sequencing and annotation.</title>
        <authorList>
            <consortium name="The Broad Institute Genomics Platform"/>
            <consortium name="The Broad Institute Genome Sequencing Center for Infectious Disease"/>
            <person name="Wu L."/>
            <person name="Ma J."/>
        </authorList>
    </citation>
    <scope>NUCLEOTIDE SEQUENCE [LARGE SCALE GENOMIC DNA]</scope>
    <source>
        <strain evidence="3">KCTC 42964</strain>
    </source>
</reference>
<sequence>MTAPAAILCALVAAFGRVDRSAMAELMDPEIVAHVTNAAGGTDRIAGREPLLQRIAAFDYGAARLALRVTNSVEPAPDQALAMVEVRAARSDGVRLHNHAAHLCRVRGGRIVEWWMVDALPAESDSFWRGA</sequence>
<name>A0ABV7L4Q2_9PROT</name>